<dbReference type="GO" id="GO:0016491">
    <property type="term" value="F:oxidoreductase activity"/>
    <property type="evidence" value="ECO:0007669"/>
    <property type="project" value="UniProtKB-KW"/>
</dbReference>
<protein>
    <submittedName>
        <fullName evidence="3">NAD(P)-dependent dehydrogenase, short-chain alcohol dehydrogenase family</fullName>
    </submittedName>
</protein>
<dbReference type="PRINTS" id="PR00080">
    <property type="entry name" value="SDRFAMILY"/>
</dbReference>
<dbReference type="Pfam" id="PF13561">
    <property type="entry name" value="adh_short_C2"/>
    <property type="match status" value="1"/>
</dbReference>
<dbReference type="RefSeq" id="WP_079666575.1">
    <property type="nucleotide sequence ID" value="NZ_FUYZ01000003.1"/>
</dbReference>
<dbReference type="Gene3D" id="3.40.50.720">
    <property type="entry name" value="NAD(P)-binding Rossmann-like Domain"/>
    <property type="match status" value="1"/>
</dbReference>
<dbReference type="NCBIfam" id="NF006121">
    <property type="entry name" value="PRK08265.1"/>
    <property type="match status" value="1"/>
</dbReference>
<gene>
    <name evidence="3" type="ORF">SAMN05660477_01313</name>
</gene>
<dbReference type="PRINTS" id="PR00081">
    <property type="entry name" value="GDHRDH"/>
</dbReference>
<dbReference type="InterPro" id="IPR036291">
    <property type="entry name" value="NAD(P)-bd_dom_sf"/>
</dbReference>
<dbReference type="EMBL" id="FUYZ01000003">
    <property type="protein sequence ID" value="SKB81919.1"/>
    <property type="molecule type" value="Genomic_DNA"/>
</dbReference>
<dbReference type="FunFam" id="3.40.50.720:FF:000084">
    <property type="entry name" value="Short-chain dehydrogenase reductase"/>
    <property type="match status" value="1"/>
</dbReference>
<dbReference type="SUPFAM" id="SSF51735">
    <property type="entry name" value="NAD(P)-binding Rossmann-fold domains"/>
    <property type="match status" value="1"/>
</dbReference>
<name>A0A1T5EDL3_9FLAO</name>
<dbReference type="AlphaFoldDB" id="A0A1T5EDL3"/>
<evidence type="ECO:0000256" key="1">
    <source>
        <dbReference type="ARBA" id="ARBA00006484"/>
    </source>
</evidence>
<dbReference type="Proteomes" id="UP000191112">
    <property type="component" value="Unassembled WGS sequence"/>
</dbReference>
<dbReference type="PANTHER" id="PTHR24321:SF8">
    <property type="entry name" value="ESTRADIOL 17-BETA-DEHYDROGENASE 8-RELATED"/>
    <property type="match status" value="1"/>
</dbReference>
<evidence type="ECO:0000256" key="2">
    <source>
        <dbReference type="ARBA" id="ARBA00023002"/>
    </source>
</evidence>
<keyword evidence="4" id="KW-1185">Reference proteome</keyword>
<sequence>MIQLKDKVFIVTGGVASIGFEIAKKMVDLGAKVVIADIADDLGKKAQDSLGENSLFVHTDITKDEDCENLIKITIDKFGKLDVLVNNAASYGDEGAKTSRETWLHTLNVNAVAAAILGEMARPYLKASKGCIVNTGSISGVFPHIERWAYPVSKATLLHLNKTQAVEYAPDGIRVNMVRLGHVWSAPFEGLTQNDRAHADKVTEGYNLLGRVANGEEVANAVAFVASDDASYMTGSEIVVDGGYSAMGPEQHYPLMSKLMKNQ</sequence>
<accession>A0A1T5EDL3</accession>
<evidence type="ECO:0000313" key="3">
    <source>
        <dbReference type="EMBL" id="SKB81919.1"/>
    </source>
</evidence>
<organism evidence="3 4">
    <name type="scientific">Soonwooa buanensis</name>
    <dbReference type="NCBI Taxonomy" id="619805"/>
    <lineage>
        <taxon>Bacteria</taxon>
        <taxon>Pseudomonadati</taxon>
        <taxon>Bacteroidota</taxon>
        <taxon>Flavobacteriia</taxon>
        <taxon>Flavobacteriales</taxon>
        <taxon>Weeksellaceae</taxon>
        <taxon>Chryseobacterium group</taxon>
        <taxon>Soonwooa</taxon>
    </lineage>
</organism>
<keyword evidence="2" id="KW-0560">Oxidoreductase</keyword>
<reference evidence="3 4" key="1">
    <citation type="submission" date="2017-02" db="EMBL/GenBank/DDBJ databases">
        <authorList>
            <person name="Peterson S.W."/>
        </authorList>
    </citation>
    <scope>NUCLEOTIDE SEQUENCE [LARGE SCALE GENOMIC DNA]</scope>
    <source>
        <strain evidence="3 4">DSM 22323</strain>
    </source>
</reference>
<proteinExistence type="inferred from homology"/>
<dbReference type="PANTHER" id="PTHR24321">
    <property type="entry name" value="DEHYDROGENASES, SHORT CHAIN"/>
    <property type="match status" value="1"/>
</dbReference>
<dbReference type="InterPro" id="IPR002347">
    <property type="entry name" value="SDR_fam"/>
</dbReference>
<evidence type="ECO:0000313" key="4">
    <source>
        <dbReference type="Proteomes" id="UP000191112"/>
    </source>
</evidence>
<comment type="similarity">
    <text evidence="1">Belongs to the short-chain dehydrogenases/reductases (SDR) family.</text>
</comment>
<dbReference type="OrthoDB" id="9803333at2"/>
<dbReference type="STRING" id="619805.SAMN05660477_01313"/>